<evidence type="ECO:0000259" key="2">
    <source>
        <dbReference type="Pfam" id="PF01764"/>
    </source>
</evidence>
<dbReference type="SUPFAM" id="SSF53474">
    <property type="entry name" value="alpha/beta-Hydrolases"/>
    <property type="match status" value="1"/>
</dbReference>
<evidence type="ECO:0000313" key="3">
    <source>
        <dbReference type="EMBL" id="KAK9763024.1"/>
    </source>
</evidence>
<reference evidence="3 4" key="1">
    <citation type="submission" date="2023-04" db="EMBL/GenBank/DDBJ databases">
        <title>Genome of Basidiobolus ranarum AG-B5.</title>
        <authorList>
            <person name="Stajich J.E."/>
            <person name="Carter-House D."/>
            <person name="Gryganskyi A."/>
        </authorList>
    </citation>
    <scope>NUCLEOTIDE SEQUENCE [LARGE SCALE GENOMIC DNA]</scope>
    <source>
        <strain evidence="3 4">AG-B5</strain>
    </source>
</reference>
<feature type="domain" description="Fungal lipase-type" evidence="2">
    <location>
        <begin position="111"/>
        <end position="275"/>
    </location>
</feature>
<name>A0ABR2WNG0_9FUNG</name>
<evidence type="ECO:0000256" key="1">
    <source>
        <dbReference type="SAM" id="SignalP"/>
    </source>
</evidence>
<dbReference type="Pfam" id="PF01764">
    <property type="entry name" value="Lipase_3"/>
    <property type="match status" value="1"/>
</dbReference>
<sequence length="341" mass="38390">MCLLKILYLLAIVTSFTNASFWDSITRLTTNNENQGQFDVSEFNLVEDKLIEDLKLHAKYAAAAYCPIDKVMQWSCGNRCESGLNVTSYFISPESHVAGYVGYNPDRRKMVISFRGTSNIKNWIHDVQFLPIDFQYPHQGASYSLPIKVHGGFFRAYESIRDQMREAIKLLGSILAAEFQEYELIITGHSLGAAVAVFSAMDIAQNYMTEEKQISFKEGYAIDPSKMYIHTYGGPRVGNSGFASLVYNTLSSSKDGSNLVRVTSKSDPVPHFPPTILGFRHYPQENWIQEEGSTILCQNSIERGGSMEDQPCVHGKKIGFDSEDHLKYWDVRFGSSCKDTT</sequence>
<accession>A0ABR2WNG0</accession>
<keyword evidence="1" id="KW-0732">Signal</keyword>
<feature type="signal peptide" evidence="1">
    <location>
        <begin position="1"/>
        <end position="19"/>
    </location>
</feature>
<protein>
    <recommendedName>
        <fullName evidence="2">Fungal lipase-type domain-containing protein</fullName>
    </recommendedName>
</protein>
<dbReference type="EMBL" id="JASJQH010000753">
    <property type="protein sequence ID" value="KAK9763024.1"/>
    <property type="molecule type" value="Genomic_DNA"/>
</dbReference>
<proteinExistence type="predicted"/>
<feature type="chain" id="PRO_5046420732" description="Fungal lipase-type domain-containing protein" evidence="1">
    <location>
        <begin position="20"/>
        <end position="341"/>
    </location>
</feature>
<dbReference type="PANTHER" id="PTHR45856">
    <property type="entry name" value="ALPHA/BETA-HYDROLASES SUPERFAMILY PROTEIN"/>
    <property type="match status" value="1"/>
</dbReference>
<dbReference type="InterPro" id="IPR029058">
    <property type="entry name" value="AB_hydrolase_fold"/>
</dbReference>
<dbReference type="Gene3D" id="3.40.50.1820">
    <property type="entry name" value="alpha/beta hydrolase"/>
    <property type="match status" value="1"/>
</dbReference>
<dbReference type="InterPro" id="IPR002921">
    <property type="entry name" value="Fungal_lipase-type"/>
</dbReference>
<comment type="caution">
    <text evidence="3">The sequence shown here is derived from an EMBL/GenBank/DDBJ whole genome shotgun (WGS) entry which is preliminary data.</text>
</comment>
<dbReference type="InterPro" id="IPR051218">
    <property type="entry name" value="Sec_MonoDiacylglyc_Lipase"/>
</dbReference>
<organism evidence="3 4">
    <name type="scientific">Basidiobolus ranarum</name>
    <dbReference type="NCBI Taxonomy" id="34480"/>
    <lineage>
        <taxon>Eukaryota</taxon>
        <taxon>Fungi</taxon>
        <taxon>Fungi incertae sedis</taxon>
        <taxon>Zoopagomycota</taxon>
        <taxon>Entomophthoromycotina</taxon>
        <taxon>Basidiobolomycetes</taxon>
        <taxon>Basidiobolales</taxon>
        <taxon>Basidiobolaceae</taxon>
        <taxon>Basidiobolus</taxon>
    </lineage>
</organism>
<dbReference type="Proteomes" id="UP001479436">
    <property type="component" value="Unassembled WGS sequence"/>
</dbReference>
<gene>
    <name evidence="3" type="ORF">K7432_010673</name>
</gene>
<dbReference type="PANTHER" id="PTHR45856:SF25">
    <property type="entry name" value="FUNGAL LIPASE-LIKE DOMAIN-CONTAINING PROTEIN"/>
    <property type="match status" value="1"/>
</dbReference>
<dbReference type="CDD" id="cd00519">
    <property type="entry name" value="Lipase_3"/>
    <property type="match status" value="1"/>
</dbReference>
<keyword evidence="4" id="KW-1185">Reference proteome</keyword>
<evidence type="ECO:0000313" key="4">
    <source>
        <dbReference type="Proteomes" id="UP001479436"/>
    </source>
</evidence>